<dbReference type="GO" id="GO:0046983">
    <property type="term" value="F:protein dimerization activity"/>
    <property type="evidence" value="ECO:0007669"/>
    <property type="project" value="InterPro"/>
</dbReference>
<evidence type="ECO:0000256" key="7">
    <source>
        <dbReference type="ARBA" id="ARBA00056641"/>
    </source>
</evidence>
<keyword evidence="3 9" id="KW-0238">DNA-binding</keyword>
<keyword evidence="6" id="KW-0844">Vision</keyword>
<evidence type="ECO:0000256" key="4">
    <source>
        <dbReference type="ARBA" id="ARBA00023155"/>
    </source>
</evidence>
<sequence length="468" mass="54917">MKHEFKIKHVFNALCAKILDVNNIMDVAVKIANSIRARGLRRRLFRSQLEDNDSEYEDFLLFCHVRWLSQESFLERFLNLLPEIIAFLDTLGEKHEQLEDPVWVKKSAFLTDFMGHYNSLNLQLQGKGKNIIELFSSINAFKAKLKLFASQLKRQNFKYFPYLENHIKLIGECNIEMFCSELENFNQEFERRFAKLNNLQPIFEFISFPFGEFDNEDISSNLAHTFQLNSSDLELEILTIQSDIILKARANENYFWNLILEEKYPLLRSVAMRIFAFFGSTYLCEAAFSQMKNIKSQFRSSLTDDHLMASIRLCISDYKPNFTRLVDEMELARRRRKEGRPRRQRTTFSSDQTLRLEIEYQRSEYISRGRRCELAEALQLSETQIKIWFQNRRAKDKRIEKAQLDHHYRKLLGAFSAFCPVCLDGPCLHIAPTASSILPQPMQVNGIVSLNNASDFHQQSEFGDIDVK</sequence>
<keyword evidence="2" id="KW-0217">Developmental protein</keyword>
<evidence type="ECO:0000256" key="2">
    <source>
        <dbReference type="ARBA" id="ARBA00022473"/>
    </source>
</evidence>
<protein>
    <recommendedName>
        <fullName evidence="8">Homeobox protein rough</fullName>
    </recommendedName>
</protein>
<evidence type="ECO:0000256" key="1">
    <source>
        <dbReference type="ARBA" id="ARBA00004123"/>
    </source>
</evidence>
<dbReference type="Proteomes" id="UP000801492">
    <property type="component" value="Unassembled WGS sequence"/>
</dbReference>
<dbReference type="Pfam" id="PF05699">
    <property type="entry name" value="Dimer_Tnp_hAT"/>
    <property type="match status" value="1"/>
</dbReference>
<feature type="DNA-binding region" description="Homeobox" evidence="9">
    <location>
        <begin position="341"/>
        <end position="400"/>
    </location>
</feature>
<dbReference type="EMBL" id="VTPC01002016">
    <property type="protein sequence ID" value="KAF2900741.1"/>
    <property type="molecule type" value="Genomic_DNA"/>
</dbReference>
<evidence type="ECO:0000259" key="11">
    <source>
        <dbReference type="PROSITE" id="PS50071"/>
    </source>
</evidence>
<evidence type="ECO:0000313" key="13">
    <source>
        <dbReference type="Proteomes" id="UP000801492"/>
    </source>
</evidence>
<evidence type="ECO:0000256" key="10">
    <source>
        <dbReference type="RuleBase" id="RU000682"/>
    </source>
</evidence>
<evidence type="ECO:0000256" key="8">
    <source>
        <dbReference type="ARBA" id="ARBA00068739"/>
    </source>
</evidence>
<dbReference type="CDD" id="cd00086">
    <property type="entry name" value="homeodomain"/>
    <property type="match status" value="1"/>
</dbReference>
<keyword evidence="5 9" id="KW-0539">Nucleus</keyword>
<dbReference type="Pfam" id="PF00046">
    <property type="entry name" value="Homeodomain"/>
    <property type="match status" value="1"/>
</dbReference>
<dbReference type="GO" id="GO:0048663">
    <property type="term" value="P:neuron fate commitment"/>
    <property type="evidence" value="ECO:0007669"/>
    <property type="project" value="UniProtKB-ARBA"/>
</dbReference>
<dbReference type="OrthoDB" id="6774399at2759"/>
<dbReference type="PROSITE" id="PS00027">
    <property type="entry name" value="HOMEOBOX_1"/>
    <property type="match status" value="1"/>
</dbReference>
<evidence type="ECO:0000256" key="6">
    <source>
        <dbReference type="ARBA" id="ARBA00023305"/>
    </source>
</evidence>
<dbReference type="InterPro" id="IPR001356">
    <property type="entry name" value="HD"/>
</dbReference>
<evidence type="ECO:0000256" key="5">
    <source>
        <dbReference type="ARBA" id="ARBA00023242"/>
    </source>
</evidence>
<organism evidence="12 13">
    <name type="scientific">Ignelater luminosus</name>
    <name type="common">Cucubano</name>
    <name type="synonym">Pyrophorus luminosus</name>
    <dbReference type="NCBI Taxonomy" id="2038154"/>
    <lineage>
        <taxon>Eukaryota</taxon>
        <taxon>Metazoa</taxon>
        <taxon>Ecdysozoa</taxon>
        <taxon>Arthropoda</taxon>
        <taxon>Hexapoda</taxon>
        <taxon>Insecta</taxon>
        <taxon>Pterygota</taxon>
        <taxon>Neoptera</taxon>
        <taxon>Endopterygota</taxon>
        <taxon>Coleoptera</taxon>
        <taxon>Polyphaga</taxon>
        <taxon>Elateriformia</taxon>
        <taxon>Elateroidea</taxon>
        <taxon>Elateridae</taxon>
        <taxon>Agrypninae</taxon>
        <taxon>Pyrophorini</taxon>
        <taxon>Ignelater</taxon>
    </lineage>
</organism>
<dbReference type="PANTHER" id="PTHR45913:SF21">
    <property type="entry name" value="DUF4371 DOMAIN-CONTAINING PROTEIN"/>
    <property type="match status" value="1"/>
</dbReference>
<dbReference type="InterPro" id="IPR012337">
    <property type="entry name" value="RNaseH-like_sf"/>
</dbReference>
<dbReference type="InterPro" id="IPR020479">
    <property type="entry name" value="HD_metazoa"/>
</dbReference>
<dbReference type="SUPFAM" id="SSF46689">
    <property type="entry name" value="Homeodomain-like"/>
    <property type="match status" value="1"/>
</dbReference>
<dbReference type="Gene3D" id="1.10.10.60">
    <property type="entry name" value="Homeodomain-like"/>
    <property type="match status" value="1"/>
</dbReference>
<dbReference type="GO" id="GO:0007601">
    <property type="term" value="P:visual perception"/>
    <property type="evidence" value="ECO:0007669"/>
    <property type="project" value="UniProtKB-KW"/>
</dbReference>
<dbReference type="GO" id="GO:0003677">
    <property type="term" value="F:DNA binding"/>
    <property type="evidence" value="ECO:0007669"/>
    <property type="project" value="UniProtKB-UniRule"/>
</dbReference>
<comment type="caution">
    <text evidence="12">The sequence shown here is derived from an EMBL/GenBank/DDBJ whole genome shotgun (WGS) entry which is preliminary data.</text>
</comment>
<dbReference type="GO" id="GO:0000981">
    <property type="term" value="F:DNA-binding transcription factor activity, RNA polymerase II-specific"/>
    <property type="evidence" value="ECO:0007669"/>
    <property type="project" value="InterPro"/>
</dbReference>
<comment type="subcellular location">
    <subcellularLocation>
        <location evidence="1 9 10">Nucleus</location>
    </subcellularLocation>
</comment>
<comment type="function">
    <text evidence="7">Required to establish the unique cell identity of photoreceptors R2 and R5 and consequently for ommatidial assembly in the developing eye imaginal disk. Repression of expression in R8 photoreceptor by senseless (sens) is an essential mechanism of R8 cell fate determination.</text>
</comment>
<dbReference type="AlphaFoldDB" id="A0A8K0DCA7"/>
<dbReference type="InterPro" id="IPR009057">
    <property type="entry name" value="Homeodomain-like_sf"/>
</dbReference>
<dbReference type="InterPro" id="IPR017970">
    <property type="entry name" value="Homeobox_CS"/>
</dbReference>
<dbReference type="FunFam" id="1.10.10.60:FF:000417">
    <property type="entry name" value="Even-skipped homeobox 1"/>
    <property type="match status" value="1"/>
</dbReference>
<dbReference type="SMART" id="SM00389">
    <property type="entry name" value="HOX"/>
    <property type="match status" value="1"/>
</dbReference>
<keyword evidence="6" id="KW-0716">Sensory transduction</keyword>
<evidence type="ECO:0000256" key="3">
    <source>
        <dbReference type="ARBA" id="ARBA00023125"/>
    </source>
</evidence>
<name>A0A8K0DCA7_IGNLU</name>
<keyword evidence="4 9" id="KW-0371">Homeobox</keyword>
<feature type="domain" description="Homeobox" evidence="11">
    <location>
        <begin position="339"/>
        <end position="399"/>
    </location>
</feature>
<dbReference type="GO" id="GO:0005634">
    <property type="term" value="C:nucleus"/>
    <property type="evidence" value="ECO:0007669"/>
    <property type="project" value="UniProtKB-SubCell"/>
</dbReference>
<keyword evidence="13" id="KW-1185">Reference proteome</keyword>
<dbReference type="InterPro" id="IPR008906">
    <property type="entry name" value="HATC_C_dom"/>
</dbReference>
<dbReference type="PANTHER" id="PTHR45913">
    <property type="entry name" value="EPM2A-INTERACTING PROTEIN 1"/>
    <property type="match status" value="1"/>
</dbReference>
<dbReference type="SUPFAM" id="SSF53098">
    <property type="entry name" value="Ribonuclease H-like"/>
    <property type="match status" value="1"/>
</dbReference>
<proteinExistence type="predicted"/>
<evidence type="ECO:0000313" key="12">
    <source>
        <dbReference type="EMBL" id="KAF2900741.1"/>
    </source>
</evidence>
<gene>
    <name evidence="12" type="ORF">ILUMI_05443</name>
</gene>
<reference evidence="12" key="1">
    <citation type="submission" date="2019-08" db="EMBL/GenBank/DDBJ databases">
        <title>The genome of the North American firefly Photinus pyralis.</title>
        <authorList>
            <consortium name="Photinus pyralis genome working group"/>
            <person name="Fallon T.R."/>
            <person name="Sander Lower S.E."/>
            <person name="Weng J.-K."/>
        </authorList>
    </citation>
    <scope>NUCLEOTIDE SEQUENCE</scope>
    <source>
        <strain evidence="12">TRF0915ILg1</strain>
        <tissue evidence="12">Whole body</tissue>
    </source>
</reference>
<dbReference type="PRINTS" id="PR00024">
    <property type="entry name" value="HOMEOBOX"/>
</dbReference>
<dbReference type="PROSITE" id="PS50071">
    <property type="entry name" value="HOMEOBOX_2"/>
    <property type="match status" value="1"/>
</dbReference>
<accession>A0A8K0DCA7</accession>
<evidence type="ECO:0000256" key="9">
    <source>
        <dbReference type="PROSITE-ProRule" id="PRU00108"/>
    </source>
</evidence>